<dbReference type="EMBL" id="FQVT01000011">
    <property type="protein sequence ID" value="SHG40583.1"/>
    <property type="molecule type" value="Genomic_DNA"/>
</dbReference>
<evidence type="ECO:0000313" key="1">
    <source>
        <dbReference type="EMBL" id="SHG40583.1"/>
    </source>
</evidence>
<accession>A0A1M5JKN8</accession>
<gene>
    <name evidence="1" type="ORF">SAMN05444483_11136</name>
</gene>
<proteinExistence type="predicted"/>
<sequence length="47" mass="5755">MNQYCSVETFTSYFGFLLKLFQTFLDLEFDIKNQDSNYFLVKNSYEY</sequence>
<evidence type="ECO:0000313" key="2">
    <source>
        <dbReference type="Proteomes" id="UP000183945"/>
    </source>
</evidence>
<dbReference type="Proteomes" id="UP000183945">
    <property type="component" value="Unassembled WGS sequence"/>
</dbReference>
<protein>
    <submittedName>
        <fullName evidence="1">Uncharacterized protein</fullName>
    </submittedName>
</protein>
<reference evidence="2" key="1">
    <citation type="submission" date="2016-11" db="EMBL/GenBank/DDBJ databases">
        <authorList>
            <person name="Varghese N."/>
            <person name="Submissions S."/>
        </authorList>
    </citation>
    <scope>NUCLEOTIDE SEQUENCE [LARGE SCALE GENOMIC DNA]</scope>
    <source>
        <strain evidence="2">DSM 24579</strain>
    </source>
</reference>
<dbReference type="AlphaFoldDB" id="A0A1M5JKN8"/>
<name>A0A1M5JKN8_SALEC</name>
<keyword evidence="2" id="KW-1185">Reference proteome</keyword>
<organism evidence="1 2">
    <name type="scientific">Salegentibacter echinorum</name>
    <dbReference type="NCBI Taxonomy" id="1073325"/>
    <lineage>
        <taxon>Bacteria</taxon>
        <taxon>Pseudomonadati</taxon>
        <taxon>Bacteroidota</taxon>
        <taxon>Flavobacteriia</taxon>
        <taxon>Flavobacteriales</taxon>
        <taxon>Flavobacteriaceae</taxon>
        <taxon>Salegentibacter</taxon>
    </lineage>
</organism>